<evidence type="ECO:0000256" key="3">
    <source>
        <dbReference type="SAM" id="SignalP"/>
    </source>
</evidence>
<keyword evidence="8" id="KW-1185">Reference proteome</keyword>
<dbReference type="SUPFAM" id="SSF51905">
    <property type="entry name" value="FAD/NAD(P)-binding domain"/>
    <property type="match status" value="1"/>
</dbReference>
<dbReference type="InterPro" id="IPR007867">
    <property type="entry name" value="GMC_OxRtase_C"/>
</dbReference>
<evidence type="ECO:0000313" key="6">
    <source>
        <dbReference type="EMBL" id="WPA97070.1"/>
    </source>
</evidence>
<gene>
    <name evidence="5" type="ORF">CB0940_01629</name>
    <name evidence="6" type="ORF">RHO25_001678</name>
</gene>
<reference evidence="5 7" key="1">
    <citation type="submission" date="2015-10" db="EMBL/GenBank/DDBJ databases">
        <title>The cercosporin biosynthetic gene cluster was horizontally transferred to several fungal lineages and shown to be expanded in Cercospora beticola based on microsynteny with recipient genomes.</title>
        <authorList>
            <person name="De Jonge R."/>
            <person name="Ebert M.K."/>
            <person name="Suttle J.C."/>
            <person name="Jurick Ii W.M."/>
            <person name="Secor G.A."/>
            <person name="Thomma B.P."/>
            <person name="Van De Peer Y."/>
            <person name="Bolton M.D."/>
        </authorList>
    </citation>
    <scope>NUCLEOTIDE SEQUENCE [LARGE SCALE GENOMIC DNA]</scope>
    <source>
        <strain evidence="5 7">09-40</strain>
    </source>
</reference>
<keyword evidence="2" id="KW-0274">FAD</keyword>
<feature type="domain" description="Glucose-methanol-choline oxidoreductase N-terminal" evidence="4">
    <location>
        <begin position="380"/>
        <end position="394"/>
    </location>
</feature>
<evidence type="ECO:0000313" key="8">
    <source>
        <dbReference type="Proteomes" id="UP001302367"/>
    </source>
</evidence>
<dbReference type="GO" id="GO:0016614">
    <property type="term" value="F:oxidoreductase activity, acting on CH-OH group of donors"/>
    <property type="evidence" value="ECO:0007669"/>
    <property type="project" value="InterPro"/>
</dbReference>
<dbReference type="SUPFAM" id="SSF54373">
    <property type="entry name" value="FAD-linked reductases, C-terminal domain"/>
    <property type="match status" value="1"/>
</dbReference>
<dbReference type="InterPro" id="IPR000172">
    <property type="entry name" value="GMC_OxRdtase_N"/>
</dbReference>
<keyword evidence="2" id="KW-0285">Flavoprotein</keyword>
<evidence type="ECO:0000313" key="7">
    <source>
        <dbReference type="Proteomes" id="UP000230605"/>
    </source>
</evidence>
<evidence type="ECO:0000256" key="2">
    <source>
        <dbReference type="PIRSR" id="PIRSR000137-2"/>
    </source>
</evidence>
<dbReference type="AlphaFoldDB" id="A0A2G5IBR5"/>
<dbReference type="PIRSF" id="PIRSF000137">
    <property type="entry name" value="Alcohol_oxidase"/>
    <property type="match status" value="1"/>
</dbReference>
<dbReference type="OrthoDB" id="269227at2759"/>
<keyword evidence="3" id="KW-0732">Signal</keyword>
<organism evidence="5 7">
    <name type="scientific">Cercospora beticola</name>
    <name type="common">Sugarbeet leaf spot fungus</name>
    <dbReference type="NCBI Taxonomy" id="122368"/>
    <lineage>
        <taxon>Eukaryota</taxon>
        <taxon>Fungi</taxon>
        <taxon>Dikarya</taxon>
        <taxon>Ascomycota</taxon>
        <taxon>Pezizomycotina</taxon>
        <taxon>Dothideomycetes</taxon>
        <taxon>Dothideomycetidae</taxon>
        <taxon>Mycosphaerellales</taxon>
        <taxon>Mycosphaerellaceae</taxon>
        <taxon>Cercospora</taxon>
    </lineage>
</organism>
<feature type="signal peptide" evidence="3">
    <location>
        <begin position="1"/>
        <end position="17"/>
    </location>
</feature>
<dbReference type="InterPro" id="IPR012132">
    <property type="entry name" value="GMC_OxRdtase"/>
</dbReference>
<feature type="chain" id="PRO_5013794533" evidence="3">
    <location>
        <begin position="18"/>
        <end position="672"/>
    </location>
</feature>
<dbReference type="Proteomes" id="UP001302367">
    <property type="component" value="Chromosome 1"/>
</dbReference>
<feature type="binding site" evidence="2">
    <location>
        <position position="323"/>
    </location>
    <ligand>
        <name>FAD</name>
        <dbReference type="ChEBI" id="CHEBI:57692"/>
    </ligand>
</feature>
<dbReference type="Pfam" id="PF00732">
    <property type="entry name" value="GMC_oxred_N"/>
    <property type="match status" value="1"/>
</dbReference>
<name>A0A2G5IBR5_CERBT</name>
<dbReference type="PROSITE" id="PS00624">
    <property type="entry name" value="GMC_OXRED_2"/>
    <property type="match status" value="1"/>
</dbReference>
<dbReference type="Gene3D" id="3.30.560.10">
    <property type="entry name" value="Glucose Oxidase, domain 3"/>
    <property type="match status" value="1"/>
</dbReference>
<dbReference type="GO" id="GO:0050660">
    <property type="term" value="F:flavin adenine dinucleotide binding"/>
    <property type="evidence" value="ECO:0007669"/>
    <property type="project" value="InterPro"/>
</dbReference>
<comment type="similarity">
    <text evidence="1">Belongs to the GMC oxidoreductase family.</text>
</comment>
<comment type="cofactor">
    <cofactor evidence="2">
        <name>FAD</name>
        <dbReference type="ChEBI" id="CHEBI:57692"/>
    </cofactor>
</comment>
<proteinExistence type="inferred from homology"/>
<dbReference type="InterPro" id="IPR036188">
    <property type="entry name" value="FAD/NAD-bd_sf"/>
</dbReference>
<dbReference type="PANTHER" id="PTHR11552">
    <property type="entry name" value="GLUCOSE-METHANOL-CHOLINE GMC OXIDOREDUCTASE"/>
    <property type="match status" value="1"/>
</dbReference>
<dbReference type="Pfam" id="PF05199">
    <property type="entry name" value="GMC_oxred_C"/>
    <property type="match status" value="1"/>
</dbReference>
<dbReference type="EMBL" id="LKMD01000100">
    <property type="protein sequence ID" value="PIB02219.1"/>
    <property type="molecule type" value="Genomic_DNA"/>
</dbReference>
<evidence type="ECO:0000259" key="4">
    <source>
        <dbReference type="PROSITE" id="PS00624"/>
    </source>
</evidence>
<sequence>MKLTPAVVGTFALAVSGAVLNGHSSNELSSRQSGNTSSINDSEYEYVIVGSGAGGGPLAARLALAGHSVLLIEAGDNQTTTREYEVPALHAVASEFEKTRWDYWIRHYDSDEQSKRDSKLTYTLPDGSDYTGLNPPQDAKIKGVLYPRAGTLGGCTAHNALITIYPNEVDWEHLVEATGDSSWAPDNMRGYFTKLEHNKYLPTSIVGHGYSGWLPTSLTSLTLILQDVKIISLVVAAATATGQTLLSSVLTTVTEVAHVLLTDINAPGKERDGSEGVYQVPLAMQVPEYKRAGPVDLLNQVISATNPDGSRKYKLDIALNTLVTKINLDESGTTPKATGVDFLAGQYLYKADPRRQSGTATDSGTPGTVKATREVIVSAGAFNTPQLLKLSGIGPRAELESYGIDVKVNLPGVGKNLQDRYEVAVAGRAPTPINLIKDCTFLESSPDPCLVNWESRAIEKGVYSTNGVALAVLKKSSVAENDTSDLFIAGWPARFVGYYPNYFQEAVEGRNAWSWVPLKAHTRNSNVGTVLLNSADPTDMPSINFRYFENGADEDLQALVEGQKYGRKVFEDLIPLDGKFTEDWPGEKVQTDEEWKQFIKDEAWGHHACCTAKIGSDNDSDAVLDSNFKVRGVDGLRVVDASVFPKIPGYFIAAPIYMISEKAAEVIIADAR</sequence>
<dbReference type="EMBL" id="CP134184">
    <property type="protein sequence ID" value="WPA97070.1"/>
    <property type="molecule type" value="Genomic_DNA"/>
</dbReference>
<dbReference type="Gene3D" id="3.50.50.60">
    <property type="entry name" value="FAD/NAD(P)-binding domain"/>
    <property type="match status" value="2"/>
</dbReference>
<evidence type="ECO:0000313" key="5">
    <source>
        <dbReference type="EMBL" id="PIB02219.1"/>
    </source>
</evidence>
<reference evidence="6 8" key="2">
    <citation type="submission" date="2023-09" db="EMBL/GenBank/DDBJ databases">
        <title>Complete-Gapless Cercospora beticola genome.</title>
        <authorList>
            <person name="Wyatt N.A."/>
            <person name="Spanner R.E."/>
            <person name="Bolton M.D."/>
        </authorList>
    </citation>
    <scope>NUCLEOTIDE SEQUENCE [LARGE SCALE GENOMIC DNA]</scope>
    <source>
        <strain evidence="6">Cb09-40</strain>
    </source>
</reference>
<evidence type="ECO:0000256" key="1">
    <source>
        <dbReference type="ARBA" id="ARBA00010790"/>
    </source>
</evidence>
<protein>
    <submittedName>
        <fullName evidence="5">Oxygen-dependent choline dehydrogenase</fullName>
    </submittedName>
</protein>
<dbReference type="PANTHER" id="PTHR11552:SF213">
    <property type="entry name" value="DEHYDROGENASE, PUTATIVE-RELATED"/>
    <property type="match status" value="1"/>
</dbReference>
<accession>A0A2G5IBR5</accession>
<dbReference type="Proteomes" id="UP000230605">
    <property type="component" value="Chromosome 1"/>
</dbReference>